<reference evidence="1" key="1">
    <citation type="submission" date="2012-11" db="EMBL/GenBank/DDBJ databases">
        <title>Dependencies among metagenomic species, viruses, plasmids and units of genetic variation.</title>
        <authorList>
            <person name="Nielsen H.B."/>
            <person name="Almeida M."/>
            <person name="Juncker A.S."/>
            <person name="Rasmussen S."/>
            <person name="Li J."/>
            <person name="Sunagawa S."/>
            <person name="Plichta D."/>
            <person name="Gautier L."/>
            <person name="Le Chatelier E."/>
            <person name="Peletier E."/>
            <person name="Bonde I."/>
            <person name="Nielsen T."/>
            <person name="Manichanh C."/>
            <person name="Arumugam M."/>
            <person name="Batto J."/>
            <person name="Santos M.B.Q.D."/>
            <person name="Blom N."/>
            <person name="Borruel N."/>
            <person name="Burgdorf K.S."/>
            <person name="Boumezbeur F."/>
            <person name="Casellas F."/>
            <person name="Dore J."/>
            <person name="Guarner F."/>
            <person name="Hansen T."/>
            <person name="Hildebrand F."/>
            <person name="Kaas R.S."/>
            <person name="Kennedy S."/>
            <person name="Kristiansen K."/>
            <person name="Kultima J.R."/>
            <person name="Leonard P."/>
            <person name="Levenez F."/>
            <person name="Lund O."/>
            <person name="Moumen B."/>
            <person name="Le Paslier D."/>
            <person name="Pons N."/>
            <person name="Pedersen O."/>
            <person name="Prifti E."/>
            <person name="Qin J."/>
            <person name="Raes J."/>
            <person name="Tap J."/>
            <person name="Tims S."/>
            <person name="Ussery D.W."/>
            <person name="Yamada T."/>
            <person name="MetaHit consortium"/>
            <person name="Renault P."/>
            <person name="Sicheritz-Ponten T."/>
            <person name="Bork P."/>
            <person name="Wang J."/>
            <person name="Brunak S."/>
            <person name="Ehrlich S.D."/>
        </authorList>
    </citation>
    <scope>NUCLEOTIDE SEQUENCE [LARGE SCALE GENOMIC DNA]</scope>
</reference>
<protein>
    <submittedName>
        <fullName evidence="1">Uncharacterized protein</fullName>
    </submittedName>
</protein>
<proteinExistence type="predicted"/>
<sequence>MSSFFDFIESMYFDLSMNIKFAKDNYELKKDLGLRFVDLLQDINTLMTDGFVEMVIKGNLDYQTPSQVKSIAHNKLNESIEKYNKKCIETTNLLKSLNTHITNSYNKKYKLLKSPKLVNYNLISNKFEINNQTHNFYNLEDNYKLLTASIFRRFPLLDRQVANEYKARVENYVNLISQKIAELDQVITTIKMIEFHLEEEDVLLDSLEKSLNKNRALKYKNIAEQLEKMVCEYILDNNGEESKIYINALEKLKKLCENT</sequence>
<organism evidence="1 2">
    <name type="scientific">Intestinibacter bartlettii CAG:1329</name>
    <dbReference type="NCBI Taxonomy" id="1263063"/>
    <lineage>
        <taxon>Bacteria</taxon>
        <taxon>Bacillati</taxon>
        <taxon>Bacillota</taxon>
        <taxon>Clostridia</taxon>
        <taxon>Peptostreptococcales</taxon>
        <taxon>Peptostreptococcaceae</taxon>
        <taxon>Intestinibacter</taxon>
    </lineage>
</organism>
<comment type="caution">
    <text evidence="1">The sequence shown here is derived from an EMBL/GenBank/DDBJ whole genome shotgun (WGS) entry which is preliminary data.</text>
</comment>
<evidence type="ECO:0000313" key="1">
    <source>
        <dbReference type="EMBL" id="CDA09203.1"/>
    </source>
</evidence>
<gene>
    <name evidence="1" type="ORF">BN488_00327</name>
</gene>
<dbReference type="EMBL" id="CBBD010000006">
    <property type="protein sequence ID" value="CDA09203.1"/>
    <property type="molecule type" value="Genomic_DNA"/>
</dbReference>
<dbReference type="AlphaFoldDB" id="R5X0G7"/>
<name>R5X0G7_9FIRM</name>
<evidence type="ECO:0000313" key="2">
    <source>
        <dbReference type="Proteomes" id="UP000017980"/>
    </source>
</evidence>
<dbReference type="Proteomes" id="UP000017980">
    <property type="component" value="Unassembled WGS sequence"/>
</dbReference>
<accession>R5X0G7</accession>
<dbReference type="RefSeq" id="WP_022070806.1">
    <property type="nucleotide sequence ID" value="NZ_HF999312.1"/>
</dbReference>